<organism evidence="17 18">
    <name type="scientific">Neoaquamicrobium microcysteis</name>
    <dbReference type="NCBI Taxonomy" id="2682781"/>
    <lineage>
        <taxon>Bacteria</taxon>
        <taxon>Pseudomonadati</taxon>
        <taxon>Pseudomonadota</taxon>
        <taxon>Alphaproteobacteria</taxon>
        <taxon>Hyphomicrobiales</taxon>
        <taxon>Phyllobacteriaceae</taxon>
        <taxon>Neoaquamicrobium</taxon>
    </lineage>
</organism>
<dbReference type="InterPro" id="IPR001697">
    <property type="entry name" value="Pyr_Knase"/>
</dbReference>
<keyword evidence="6" id="KW-0479">Metal-binding</keyword>
<dbReference type="GO" id="GO:0005524">
    <property type="term" value="F:ATP binding"/>
    <property type="evidence" value="ECO:0007669"/>
    <property type="project" value="UniProtKB-KW"/>
</dbReference>
<dbReference type="NCBIfam" id="NF004886">
    <property type="entry name" value="PRK06247.1"/>
    <property type="match status" value="1"/>
</dbReference>
<dbReference type="AlphaFoldDB" id="A0A5D4H5A1"/>
<evidence type="ECO:0000256" key="6">
    <source>
        <dbReference type="ARBA" id="ARBA00022723"/>
    </source>
</evidence>
<reference evidence="17 18" key="2">
    <citation type="submission" date="2019-09" db="EMBL/GenBank/DDBJ databases">
        <title>Mesorhizobium sp. MaA-C15 isolated from Microcystis aeruginosa.</title>
        <authorList>
            <person name="Jeong S.E."/>
            <person name="Jin H.M."/>
            <person name="Jeon C.O."/>
        </authorList>
    </citation>
    <scope>NUCLEOTIDE SEQUENCE [LARGE SCALE GENOMIC DNA]</scope>
    <source>
        <strain evidence="17 18">MaA-C15</strain>
    </source>
</reference>
<dbReference type="RefSeq" id="WP_148913506.1">
    <property type="nucleotide sequence ID" value="NZ_VSZS01000055.1"/>
</dbReference>
<dbReference type="InterPro" id="IPR015806">
    <property type="entry name" value="Pyrv_Knase_insert_dom_sf"/>
</dbReference>
<evidence type="ECO:0000259" key="15">
    <source>
        <dbReference type="Pfam" id="PF00224"/>
    </source>
</evidence>
<dbReference type="SUPFAM" id="SSF50800">
    <property type="entry name" value="PK beta-barrel domain-like"/>
    <property type="match status" value="1"/>
</dbReference>
<dbReference type="EC" id="2.7.1.40" evidence="4 13"/>
<dbReference type="NCBIfam" id="TIGR01064">
    <property type="entry name" value="pyruv_kin"/>
    <property type="match status" value="1"/>
</dbReference>
<dbReference type="InterPro" id="IPR011037">
    <property type="entry name" value="Pyrv_Knase-like_insert_dom_sf"/>
</dbReference>
<dbReference type="Pfam" id="PF02887">
    <property type="entry name" value="PK_C"/>
    <property type="match status" value="1"/>
</dbReference>
<evidence type="ECO:0000256" key="9">
    <source>
        <dbReference type="ARBA" id="ARBA00022840"/>
    </source>
</evidence>
<dbReference type="EMBL" id="VSZS01000055">
    <property type="protein sequence ID" value="TYR34615.1"/>
    <property type="molecule type" value="Genomic_DNA"/>
</dbReference>
<evidence type="ECO:0000256" key="12">
    <source>
        <dbReference type="ARBA" id="ARBA00023317"/>
    </source>
</evidence>
<keyword evidence="11 14" id="KW-0324">Glycolysis</keyword>
<keyword evidence="9" id="KW-0067">ATP-binding</keyword>
<dbReference type="InterPro" id="IPR018209">
    <property type="entry name" value="Pyrv_Knase_AS"/>
</dbReference>
<name>A0A5D4H5A1_9HYPH</name>
<comment type="caution">
    <text evidence="17">The sequence shown here is derived from an EMBL/GenBank/DDBJ whole genome shotgun (WGS) entry which is preliminary data.</text>
</comment>
<dbReference type="GO" id="GO:0000287">
    <property type="term" value="F:magnesium ion binding"/>
    <property type="evidence" value="ECO:0007669"/>
    <property type="project" value="UniProtKB-UniRule"/>
</dbReference>
<evidence type="ECO:0000256" key="3">
    <source>
        <dbReference type="ARBA" id="ARBA00008663"/>
    </source>
</evidence>
<evidence type="ECO:0000256" key="1">
    <source>
        <dbReference type="ARBA" id="ARBA00001958"/>
    </source>
</evidence>
<dbReference type="Pfam" id="PF00224">
    <property type="entry name" value="PK"/>
    <property type="match status" value="1"/>
</dbReference>
<evidence type="ECO:0000259" key="16">
    <source>
        <dbReference type="Pfam" id="PF02887"/>
    </source>
</evidence>
<dbReference type="Gene3D" id="3.20.20.60">
    <property type="entry name" value="Phosphoenolpyruvate-binding domains"/>
    <property type="match status" value="1"/>
</dbReference>
<dbReference type="GO" id="GO:0016301">
    <property type="term" value="F:kinase activity"/>
    <property type="evidence" value="ECO:0007669"/>
    <property type="project" value="UniProtKB-KW"/>
</dbReference>
<feature type="domain" description="Pyruvate kinase barrel" evidence="15">
    <location>
        <begin position="5"/>
        <end position="322"/>
    </location>
</feature>
<evidence type="ECO:0000256" key="10">
    <source>
        <dbReference type="ARBA" id="ARBA00022842"/>
    </source>
</evidence>
<evidence type="ECO:0000256" key="5">
    <source>
        <dbReference type="ARBA" id="ARBA00022679"/>
    </source>
</evidence>
<dbReference type="InterPro" id="IPR015793">
    <property type="entry name" value="Pyrv_Knase_brl"/>
</dbReference>
<evidence type="ECO:0000256" key="14">
    <source>
        <dbReference type="RuleBase" id="RU000504"/>
    </source>
</evidence>
<dbReference type="NCBIfam" id="NF004978">
    <property type="entry name" value="PRK06354.1"/>
    <property type="match status" value="1"/>
</dbReference>
<gene>
    <name evidence="17" type="primary">pyk</name>
    <name evidence="17" type="ORF">FY036_04475</name>
</gene>
<dbReference type="GO" id="GO:0004743">
    <property type="term" value="F:pyruvate kinase activity"/>
    <property type="evidence" value="ECO:0007669"/>
    <property type="project" value="UniProtKB-UniRule"/>
</dbReference>
<keyword evidence="7" id="KW-0547">Nucleotide-binding</keyword>
<dbReference type="FunFam" id="2.40.33.10:FF:000001">
    <property type="entry name" value="Pyruvate kinase"/>
    <property type="match status" value="1"/>
</dbReference>
<dbReference type="UniPathway" id="UPA00109">
    <property type="reaction ID" value="UER00188"/>
</dbReference>
<keyword evidence="5 14" id="KW-0808">Transferase</keyword>
<evidence type="ECO:0000313" key="18">
    <source>
        <dbReference type="Proteomes" id="UP000323258"/>
    </source>
</evidence>
<sequence>MRRSRKVKILATLGPASSEEVMIKRLFEAGADVFRINMSHTDHEGMRTLVARIRKVESEVGRPIAILADLQGPKLRVGSFADGSAELTPGQTFTLDDNPAPGDAKRVHLPHPEILQSVKPGHRLLIDDGKLHLKAEKTTGKKIVCKVISGTKISNRKGVSLPDTDLPIGALTEKDRKDLDAVLATGVDWVALSFVQRPEDLAEVRKVARGRAALMSKIEKPQAVSRLAEIIELSDALMVARGDLGVEMPLEAVPGIQKQITRAARRAGKPVVVATQMLESMISAPVPTRAEVSDVSIAVFEGADAIMLSAESAAGDYPVEAVATMDAIATQVEKDPLYPGIINAQRSEPEATGADAISLAARQIGETLKLSAIVTYTSSGTTGLRAARERPQLPIIALSPVIETTRRLALVWGMHCVLTEDASTLDDMVDRACRIAYREGFGKSGDRVIITAGVPLGTPGATNMLRIAYIGSDGLSGL</sequence>
<evidence type="ECO:0000256" key="13">
    <source>
        <dbReference type="NCBIfam" id="TIGR01064"/>
    </source>
</evidence>
<proteinExistence type="inferred from homology"/>
<dbReference type="OrthoDB" id="9812123at2"/>
<dbReference type="GO" id="GO:0030955">
    <property type="term" value="F:potassium ion binding"/>
    <property type="evidence" value="ECO:0007669"/>
    <property type="project" value="UniProtKB-UniRule"/>
</dbReference>
<dbReference type="SUPFAM" id="SSF52935">
    <property type="entry name" value="PK C-terminal domain-like"/>
    <property type="match status" value="1"/>
</dbReference>
<keyword evidence="10 14" id="KW-0460">Magnesium</keyword>
<evidence type="ECO:0000256" key="7">
    <source>
        <dbReference type="ARBA" id="ARBA00022741"/>
    </source>
</evidence>
<dbReference type="Gene3D" id="3.40.1380.20">
    <property type="entry name" value="Pyruvate kinase, C-terminal domain"/>
    <property type="match status" value="1"/>
</dbReference>
<keyword evidence="12 17" id="KW-0670">Pyruvate</keyword>
<comment type="pathway">
    <text evidence="2 14">Carbohydrate degradation; glycolysis; pyruvate from D-glyceraldehyde 3-phosphate: step 5/5.</text>
</comment>
<dbReference type="PROSITE" id="PS00110">
    <property type="entry name" value="PYRUVATE_KINASE"/>
    <property type="match status" value="1"/>
</dbReference>
<reference evidence="17 18" key="1">
    <citation type="submission" date="2019-08" db="EMBL/GenBank/DDBJ databases">
        <authorList>
            <person name="Seo Y.L."/>
        </authorList>
    </citation>
    <scope>NUCLEOTIDE SEQUENCE [LARGE SCALE GENOMIC DNA]</scope>
    <source>
        <strain evidence="17 18">MaA-C15</strain>
    </source>
</reference>
<evidence type="ECO:0000256" key="4">
    <source>
        <dbReference type="ARBA" id="ARBA00012142"/>
    </source>
</evidence>
<dbReference type="PANTHER" id="PTHR11817">
    <property type="entry name" value="PYRUVATE KINASE"/>
    <property type="match status" value="1"/>
</dbReference>
<dbReference type="InterPro" id="IPR036918">
    <property type="entry name" value="Pyrv_Knase_C_sf"/>
</dbReference>
<feature type="domain" description="Pyruvate kinase C-terminal" evidence="16">
    <location>
        <begin position="355"/>
        <end position="467"/>
    </location>
</feature>
<keyword evidence="18" id="KW-1185">Reference proteome</keyword>
<dbReference type="InterPro" id="IPR040442">
    <property type="entry name" value="Pyrv_kinase-like_dom_sf"/>
</dbReference>
<evidence type="ECO:0000256" key="11">
    <source>
        <dbReference type="ARBA" id="ARBA00023152"/>
    </source>
</evidence>
<dbReference type="NCBIfam" id="NF004491">
    <property type="entry name" value="PRK05826.1"/>
    <property type="match status" value="1"/>
</dbReference>
<evidence type="ECO:0000256" key="2">
    <source>
        <dbReference type="ARBA" id="ARBA00004997"/>
    </source>
</evidence>
<comment type="cofactor">
    <cofactor evidence="1">
        <name>K(+)</name>
        <dbReference type="ChEBI" id="CHEBI:29103"/>
    </cofactor>
</comment>
<dbReference type="Gene3D" id="2.40.33.10">
    <property type="entry name" value="PK beta-barrel domain-like"/>
    <property type="match status" value="1"/>
</dbReference>
<evidence type="ECO:0000256" key="8">
    <source>
        <dbReference type="ARBA" id="ARBA00022777"/>
    </source>
</evidence>
<dbReference type="InterPro" id="IPR015813">
    <property type="entry name" value="Pyrv/PenolPyrv_kinase-like_dom"/>
</dbReference>
<dbReference type="InterPro" id="IPR015795">
    <property type="entry name" value="Pyrv_Knase_C"/>
</dbReference>
<comment type="similarity">
    <text evidence="3 14">Belongs to the pyruvate kinase family.</text>
</comment>
<keyword evidence="8 14" id="KW-0418">Kinase</keyword>
<accession>A0A5D4H5A1</accession>
<protein>
    <recommendedName>
        <fullName evidence="4 13">Pyruvate kinase</fullName>
        <ecNumber evidence="4 13">2.7.1.40</ecNumber>
    </recommendedName>
</protein>
<comment type="catalytic activity">
    <reaction evidence="14">
        <text>pyruvate + ATP = phosphoenolpyruvate + ADP + H(+)</text>
        <dbReference type="Rhea" id="RHEA:18157"/>
        <dbReference type="ChEBI" id="CHEBI:15361"/>
        <dbReference type="ChEBI" id="CHEBI:15378"/>
        <dbReference type="ChEBI" id="CHEBI:30616"/>
        <dbReference type="ChEBI" id="CHEBI:58702"/>
        <dbReference type="ChEBI" id="CHEBI:456216"/>
        <dbReference type="EC" id="2.7.1.40"/>
    </reaction>
</comment>
<dbReference type="PRINTS" id="PR01050">
    <property type="entry name" value="PYRUVTKNASE"/>
</dbReference>
<dbReference type="SUPFAM" id="SSF51621">
    <property type="entry name" value="Phosphoenolpyruvate/pyruvate domain"/>
    <property type="match status" value="1"/>
</dbReference>
<dbReference type="Proteomes" id="UP000323258">
    <property type="component" value="Unassembled WGS sequence"/>
</dbReference>
<evidence type="ECO:0000313" key="17">
    <source>
        <dbReference type="EMBL" id="TYR34615.1"/>
    </source>
</evidence>